<sequence length="108" mass="11189">MCPRGSEAPPAPPTPDQAKPALEPAPPPHFRTPAPTGSHRPAEVELAGGEGAAVTKRWGELMSQRSKMPPSTEESGSTSRLCRTPTALPNVQAGSCFPPGGSRILPEA</sequence>
<dbReference type="EMBL" id="JAKZEL010000025">
    <property type="protein sequence ID" value="KAI4530342.1"/>
    <property type="molecule type" value="Genomic_DNA"/>
</dbReference>
<name>A0AAD4TLJ9_OVIAM</name>
<comment type="caution">
    <text evidence="2">The sequence shown here is derived from an EMBL/GenBank/DDBJ whole genome shotgun (WGS) entry which is preliminary data.</text>
</comment>
<proteinExistence type="predicted"/>
<gene>
    <name evidence="2" type="ORF">MG293_019231</name>
</gene>
<feature type="region of interest" description="Disordered" evidence="1">
    <location>
        <begin position="1"/>
        <end position="108"/>
    </location>
</feature>
<evidence type="ECO:0000313" key="3">
    <source>
        <dbReference type="Proteomes" id="UP001214576"/>
    </source>
</evidence>
<accession>A0AAD4TLJ9</accession>
<dbReference type="AlphaFoldDB" id="A0AAD4TLJ9"/>
<organism evidence="2 3">
    <name type="scientific">Ovis ammon polii</name>
    <dbReference type="NCBI Taxonomy" id="230172"/>
    <lineage>
        <taxon>Eukaryota</taxon>
        <taxon>Metazoa</taxon>
        <taxon>Chordata</taxon>
        <taxon>Craniata</taxon>
        <taxon>Vertebrata</taxon>
        <taxon>Euteleostomi</taxon>
        <taxon>Mammalia</taxon>
        <taxon>Eutheria</taxon>
        <taxon>Laurasiatheria</taxon>
        <taxon>Artiodactyla</taxon>
        <taxon>Ruminantia</taxon>
        <taxon>Pecora</taxon>
        <taxon>Bovidae</taxon>
        <taxon>Caprinae</taxon>
        <taxon>Ovis</taxon>
    </lineage>
</organism>
<evidence type="ECO:0000313" key="2">
    <source>
        <dbReference type="EMBL" id="KAI4530342.1"/>
    </source>
</evidence>
<protein>
    <submittedName>
        <fullName evidence="2">Uncharacterized protein</fullName>
    </submittedName>
</protein>
<feature type="compositionally biased region" description="Polar residues" evidence="1">
    <location>
        <begin position="72"/>
        <end position="93"/>
    </location>
</feature>
<dbReference type="Proteomes" id="UP001214576">
    <property type="component" value="Unassembled WGS sequence"/>
</dbReference>
<keyword evidence="3" id="KW-1185">Reference proteome</keyword>
<reference evidence="2" key="1">
    <citation type="submission" date="2022-03" db="EMBL/GenBank/DDBJ databases">
        <title>Genomic analyses of argali, domestic sheep and their hybrids provide insights into chromosomal evolution, heterosis and genetic basis of agronomic traits.</title>
        <authorList>
            <person name="Li M."/>
        </authorList>
    </citation>
    <scope>NUCLEOTIDE SEQUENCE</scope>
    <source>
        <strain evidence="2">CAU-MHL-2022a</strain>
        <tissue evidence="2">Skin</tissue>
    </source>
</reference>
<evidence type="ECO:0000256" key="1">
    <source>
        <dbReference type="SAM" id="MobiDB-lite"/>
    </source>
</evidence>